<evidence type="ECO:0000256" key="7">
    <source>
        <dbReference type="ARBA" id="ARBA00023136"/>
    </source>
</evidence>
<evidence type="ECO:0000256" key="8">
    <source>
        <dbReference type="ARBA" id="ARBA00023209"/>
    </source>
</evidence>
<dbReference type="NCBIfam" id="TIGR00023">
    <property type="entry name" value="glycerol-3-phosphate 1-O-acyltransferase PlsY"/>
    <property type="match status" value="1"/>
</dbReference>
<evidence type="ECO:0000256" key="10">
    <source>
        <dbReference type="HAMAP-Rule" id="MF_01043"/>
    </source>
</evidence>
<protein>
    <recommendedName>
        <fullName evidence="10">Glycerol-3-phosphate acyltransferase</fullName>
    </recommendedName>
    <alternativeName>
        <fullName evidence="10">Acyl-PO4 G3P acyltransferase</fullName>
    </alternativeName>
    <alternativeName>
        <fullName evidence="10">Acyl-phosphate--glycerol-3-phosphate acyltransferase</fullName>
    </alternativeName>
    <alternativeName>
        <fullName evidence="10">G3P acyltransferase</fullName>
        <shortName evidence="10">GPAT</shortName>
        <ecNumber evidence="10">2.3.1.275</ecNumber>
    </alternativeName>
    <alternativeName>
        <fullName evidence="10">Lysophosphatidic acid synthase</fullName>
        <shortName evidence="10">LPA synthase</shortName>
    </alternativeName>
</protein>
<comment type="pathway">
    <text evidence="10">Lipid metabolism; phospholipid metabolism.</text>
</comment>
<dbReference type="Pfam" id="PF02660">
    <property type="entry name" value="G3P_acyltransf"/>
    <property type="match status" value="1"/>
</dbReference>
<comment type="function">
    <text evidence="10">Catalyzes the transfer of an acyl group from acyl-phosphate (acyl-PO(4)) to glycerol-3-phosphate (G3P) to form lysophosphatidic acid (LPA). This enzyme utilizes acyl-phosphate as fatty acyl donor, but not acyl-CoA or acyl-ACP.</text>
</comment>
<keyword evidence="4 10" id="KW-0812">Transmembrane</keyword>
<comment type="subunit">
    <text evidence="10">Probably interacts with PlsX.</text>
</comment>
<feature type="transmembrane region" description="Helical" evidence="10">
    <location>
        <begin position="6"/>
        <end position="32"/>
    </location>
</feature>
<keyword evidence="5 10" id="KW-1133">Transmembrane helix</keyword>
<evidence type="ECO:0000256" key="1">
    <source>
        <dbReference type="ARBA" id="ARBA00022475"/>
    </source>
</evidence>
<keyword evidence="6 10" id="KW-0443">Lipid metabolism</keyword>
<evidence type="ECO:0000313" key="12">
    <source>
        <dbReference type="Proteomes" id="UP000327194"/>
    </source>
</evidence>
<evidence type="ECO:0000256" key="5">
    <source>
        <dbReference type="ARBA" id="ARBA00022989"/>
    </source>
</evidence>
<dbReference type="PANTHER" id="PTHR30309">
    <property type="entry name" value="INNER MEMBRANE PROTEIN YGIH"/>
    <property type="match status" value="1"/>
</dbReference>
<keyword evidence="2 10" id="KW-0444">Lipid biosynthesis</keyword>
<comment type="subcellular location">
    <subcellularLocation>
        <location evidence="10">Cell membrane</location>
        <topology evidence="10">Multi-pass membrane protein</topology>
    </subcellularLocation>
</comment>
<evidence type="ECO:0000313" key="11">
    <source>
        <dbReference type="EMBL" id="QFX92657.1"/>
    </source>
</evidence>
<dbReference type="PANTHER" id="PTHR30309:SF0">
    <property type="entry name" value="GLYCEROL-3-PHOSPHATE ACYLTRANSFERASE-RELATED"/>
    <property type="match status" value="1"/>
</dbReference>
<accession>A0AAE6P1M2</accession>
<dbReference type="SMART" id="SM01207">
    <property type="entry name" value="G3P_acyltransf"/>
    <property type="match status" value="1"/>
</dbReference>
<dbReference type="EC" id="2.3.1.275" evidence="10"/>
<dbReference type="InterPro" id="IPR003811">
    <property type="entry name" value="G3P_acylTferase_PlsY"/>
</dbReference>
<keyword evidence="7 10" id="KW-0472">Membrane</keyword>
<evidence type="ECO:0000256" key="3">
    <source>
        <dbReference type="ARBA" id="ARBA00022679"/>
    </source>
</evidence>
<dbReference type="KEGG" id="lfv:LF543_03395"/>
<dbReference type="HAMAP" id="MF_01043">
    <property type="entry name" value="PlsY"/>
    <property type="match status" value="1"/>
</dbReference>
<dbReference type="EMBL" id="CP045562">
    <property type="protein sequence ID" value="QFX92657.1"/>
    <property type="molecule type" value="Genomic_DNA"/>
</dbReference>
<feature type="transmembrane region" description="Helical" evidence="10">
    <location>
        <begin position="52"/>
        <end position="77"/>
    </location>
</feature>
<organism evidence="11 12">
    <name type="scientific">Fructilactobacillus fructivorans</name>
    <dbReference type="NCBI Taxonomy" id="1614"/>
    <lineage>
        <taxon>Bacteria</taxon>
        <taxon>Bacillati</taxon>
        <taxon>Bacillota</taxon>
        <taxon>Bacilli</taxon>
        <taxon>Lactobacillales</taxon>
        <taxon>Lactobacillaceae</taxon>
        <taxon>Fructilactobacillus</taxon>
    </lineage>
</organism>
<keyword evidence="9 10" id="KW-1208">Phospholipid metabolism</keyword>
<dbReference type="GO" id="GO:0043772">
    <property type="term" value="F:acyl-phosphate glycerol-3-phosphate acyltransferase activity"/>
    <property type="evidence" value="ECO:0007669"/>
    <property type="project" value="UniProtKB-UniRule"/>
</dbReference>
<keyword evidence="11" id="KW-0012">Acyltransferase</keyword>
<comment type="catalytic activity">
    <reaction evidence="10">
        <text>an acyl phosphate + sn-glycerol 3-phosphate = a 1-acyl-sn-glycero-3-phosphate + phosphate</text>
        <dbReference type="Rhea" id="RHEA:34075"/>
        <dbReference type="ChEBI" id="CHEBI:43474"/>
        <dbReference type="ChEBI" id="CHEBI:57597"/>
        <dbReference type="ChEBI" id="CHEBI:57970"/>
        <dbReference type="ChEBI" id="CHEBI:59918"/>
        <dbReference type="EC" id="2.3.1.275"/>
    </reaction>
</comment>
<gene>
    <name evidence="10 11" type="primary">plsY</name>
    <name evidence="11" type="ORF">LF543_03395</name>
</gene>
<feature type="transmembrane region" description="Helical" evidence="10">
    <location>
        <begin position="123"/>
        <end position="156"/>
    </location>
</feature>
<keyword evidence="3 10" id="KW-0808">Transferase</keyword>
<feature type="transmembrane region" description="Helical" evidence="10">
    <location>
        <begin position="162"/>
        <end position="179"/>
    </location>
</feature>
<keyword evidence="8 10" id="KW-0594">Phospholipid biosynthesis</keyword>
<dbReference type="GO" id="GO:0008654">
    <property type="term" value="P:phospholipid biosynthetic process"/>
    <property type="evidence" value="ECO:0007669"/>
    <property type="project" value="UniProtKB-UniRule"/>
</dbReference>
<comment type="similarity">
    <text evidence="10">Belongs to the PlsY family.</text>
</comment>
<feature type="transmembrane region" description="Helical" evidence="10">
    <location>
        <begin position="83"/>
        <end position="102"/>
    </location>
</feature>
<evidence type="ECO:0000256" key="2">
    <source>
        <dbReference type="ARBA" id="ARBA00022516"/>
    </source>
</evidence>
<dbReference type="GO" id="GO:0005886">
    <property type="term" value="C:plasma membrane"/>
    <property type="evidence" value="ECO:0007669"/>
    <property type="project" value="UniProtKB-SubCell"/>
</dbReference>
<evidence type="ECO:0000256" key="4">
    <source>
        <dbReference type="ARBA" id="ARBA00022692"/>
    </source>
</evidence>
<dbReference type="AlphaFoldDB" id="A0AAE6P1M2"/>
<evidence type="ECO:0000256" key="6">
    <source>
        <dbReference type="ARBA" id="ARBA00023098"/>
    </source>
</evidence>
<reference evidence="11 12" key="1">
    <citation type="submission" date="2019-10" db="EMBL/GenBank/DDBJ databases">
        <title>Genome sequencing of Lactobacillus fructivorans.</title>
        <authorList>
            <person name="Kim K."/>
        </authorList>
    </citation>
    <scope>NUCLEOTIDE SEQUENCE [LARGE SCALE GENOMIC DNA]</scope>
    <source>
        <strain evidence="11 12">LF543</strain>
    </source>
</reference>
<proteinExistence type="inferred from homology"/>
<sequence length="219" mass="24888">MEEDMVKFIILLILAYLLGSIPNGIWIGKIFFHIDIRRHGSKNIGATNTYRVLGWFAGTIVMVLDIAKGAIATWLPMQFGIHSWYPLIFGLAAILGHTYSIFDHFRGGKAVATSAGMLWAYNFVFFCIAAGTWVTCIFVTSMVSLASMLGFTIIVIASFFEHDPALTILAICLTIFTFYRHRNNIIKIIHGNENLVPFGLYYWYLKYIKKTIHPKQQHK</sequence>
<name>A0AAE6P1M2_9LACO</name>
<dbReference type="Proteomes" id="UP000327194">
    <property type="component" value="Chromosome"/>
</dbReference>
<evidence type="ECO:0000256" key="9">
    <source>
        <dbReference type="ARBA" id="ARBA00023264"/>
    </source>
</evidence>
<keyword evidence="1 10" id="KW-1003">Cell membrane</keyword>